<gene>
    <name evidence="2" type="ORF">EVOR1521_LOCUS23970</name>
</gene>
<dbReference type="Pfam" id="PF18143">
    <property type="entry name" value="HAD_SAK_2"/>
    <property type="match status" value="1"/>
</dbReference>
<evidence type="ECO:0000313" key="2">
    <source>
        <dbReference type="EMBL" id="CAJ1400668.1"/>
    </source>
</evidence>
<feature type="region of interest" description="Disordered" evidence="1">
    <location>
        <begin position="1"/>
        <end position="54"/>
    </location>
</feature>
<organism evidence="2 3">
    <name type="scientific">Effrenium voratum</name>
    <dbReference type="NCBI Taxonomy" id="2562239"/>
    <lineage>
        <taxon>Eukaryota</taxon>
        <taxon>Sar</taxon>
        <taxon>Alveolata</taxon>
        <taxon>Dinophyceae</taxon>
        <taxon>Suessiales</taxon>
        <taxon>Symbiodiniaceae</taxon>
        <taxon>Effrenium</taxon>
    </lineage>
</organism>
<dbReference type="AlphaFoldDB" id="A0AA36J6S0"/>
<comment type="caution">
    <text evidence="2">The sequence shown here is derived from an EMBL/GenBank/DDBJ whole genome shotgun (WGS) entry which is preliminary data.</text>
</comment>
<sequence length="296" mass="32853">MAKDNDEGSISPGKAGAKDPMSALKERTAASAAERERAAKERAERVKAGVEEARKKRKLEEAKRLKEEAAAAAVTKKAKGADDILESLYGGLPPPDPKKDEQLAVKVKERDTWKQHRFPPLPAEEPSKVIFLDVDGVLRPLTAGGFRSMMVDGEWALRAETADFISGALLALRHIVETTGAIIVLSSEWRRDQPMRDGVDAILAEYEMRPCATWTPTDLQRDMGTENPFKAFTERRAREISQWLNTNPQVKQWVVIDDINMADADLERDPGRISLSADRFEVSGLAFKKGCPQETT</sequence>
<dbReference type="EMBL" id="CAUJNA010003380">
    <property type="protein sequence ID" value="CAJ1400668.1"/>
    <property type="molecule type" value="Genomic_DNA"/>
</dbReference>
<keyword evidence="3" id="KW-1185">Reference proteome</keyword>
<protein>
    <submittedName>
        <fullName evidence="2">Uncharacterized protein</fullName>
    </submittedName>
</protein>
<evidence type="ECO:0000313" key="3">
    <source>
        <dbReference type="Proteomes" id="UP001178507"/>
    </source>
</evidence>
<evidence type="ECO:0000256" key="1">
    <source>
        <dbReference type="SAM" id="MobiDB-lite"/>
    </source>
</evidence>
<proteinExistence type="predicted"/>
<reference evidence="2" key="1">
    <citation type="submission" date="2023-08" db="EMBL/GenBank/DDBJ databases">
        <authorList>
            <person name="Chen Y."/>
            <person name="Shah S."/>
            <person name="Dougan E. K."/>
            <person name="Thang M."/>
            <person name="Chan C."/>
        </authorList>
    </citation>
    <scope>NUCLEOTIDE SEQUENCE</scope>
</reference>
<accession>A0AA36J6S0</accession>
<name>A0AA36J6S0_9DINO</name>
<feature type="compositionally biased region" description="Basic and acidic residues" evidence="1">
    <location>
        <begin position="24"/>
        <end position="54"/>
    </location>
</feature>
<dbReference type="Proteomes" id="UP001178507">
    <property type="component" value="Unassembled WGS sequence"/>
</dbReference>